<organism evidence="4 5">
    <name type="scientific">Williamsia marianensis</name>
    <dbReference type="NCBI Taxonomy" id="85044"/>
    <lineage>
        <taxon>Bacteria</taxon>
        <taxon>Bacillati</taxon>
        <taxon>Actinomycetota</taxon>
        <taxon>Actinomycetes</taxon>
        <taxon>Mycobacteriales</taxon>
        <taxon>Nocardiaceae</taxon>
        <taxon>Williamsia</taxon>
    </lineage>
</organism>
<dbReference type="Gene3D" id="3.30.70.1060">
    <property type="entry name" value="Dimeric alpha+beta barrel"/>
    <property type="match status" value="1"/>
</dbReference>
<dbReference type="EMBL" id="JAWLUM010000002">
    <property type="protein sequence ID" value="MDV7134905.1"/>
    <property type="molecule type" value="Genomic_DNA"/>
</dbReference>
<dbReference type="AlphaFoldDB" id="A0A315RZU8"/>
<reference evidence="3 6" key="2">
    <citation type="submission" date="2023-10" db="EMBL/GenBank/DDBJ databases">
        <title>Development of a sustainable strategy for remediation of hydrocarbon-contaminated territories based on the waste exchange concept.</title>
        <authorList>
            <person name="Krivoruchko A."/>
        </authorList>
    </citation>
    <scope>NUCLEOTIDE SEQUENCE [LARGE SCALE GENOMIC DNA]</scope>
    <source>
        <strain evidence="3 6">IEGM 1236</strain>
    </source>
</reference>
<dbReference type="Proteomes" id="UP000274762">
    <property type="component" value="Unassembled WGS sequence"/>
</dbReference>
<accession>A0A495K9J2</accession>
<dbReference type="InterPro" id="IPR011008">
    <property type="entry name" value="Dimeric_a/b-barrel"/>
</dbReference>
<keyword evidence="6" id="KW-1185">Reference proteome</keyword>
<dbReference type="RefSeq" id="WP_062795242.1">
    <property type="nucleotide sequence ID" value="NZ_CBCRXS010000003.1"/>
</dbReference>
<dbReference type="PANTHER" id="PTHR35174">
    <property type="entry name" value="BLL7171 PROTEIN-RELATED"/>
    <property type="match status" value="1"/>
</dbReference>
<dbReference type="Pfam" id="PF03795">
    <property type="entry name" value="YCII"/>
    <property type="match status" value="1"/>
</dbReference>
<dbReference type="Proteomes" id="UP001185792">
    <property type="component" value="Unassembled WGS sequence"/>
</dbReference>
<dbReference type="PANTHER" id="PTHR35174:SF3">
    <property type="entry name" value="BLL7171 PROTEIN"/>
    <property type="match status" value="1"/>
</dbReference>
<protein>
    <submittedName>
        <fullName evidence="3">YciI family protein</fullName>
    </submittedName>
</protein>
<proteinExistence type="inferred from homology"/>
<accession>A0A315RZU8</accession>
<dbReference type="InterPro" id="IPR005545">
    <property type="entry name" value="YCII"/>
</dbReference>
<gene>
    <name evidence="4" type="ORF">DFJ75_3896</name>
    <name evidence="3" type="ORF">R4198_14465</name>
</gene>
<comment type="similarity">
    <text evidence="1">Belongs to the YciI family.</text>
</comment>
<evidence type="ECO:0000313" key="3">
    <source>
        <dbReference type="EMBL" id="MDV7134905.1"/>
    </source>
</evidence>
<dbReference type="SUPFAM" id="SSF54909">
    <property type="entry name" value="Dimeric alpha+beta barrel"/>
    <property type="match status" value="1"/>
</dbReference>
<dbReference type="EMBL" id="RBKV01000001">
    <property type="protein sequence ID" value="RKR97032.1"/>
    <property type="molecule type" value="Genomic_DNA"/>
</dbReference>
<evidence type="ECO:0000313" key="4">
    <source>
        <dbReference type="EMBL" id="RKR97032.1"/>
    </source>
</evidence>
<name>A0A315RZU8_WILMA</name>
<feature type="domain" description="YCII-related" evidence="2">
    <location>
        <begin position="9"/>
        <end position="111"/>
    </location>
</feature>
<evidence type="ECO:0000259" key="2">
    <source>
        <dbReference type="Pfam" id="PF03795"/>
    </source>
</evidence>
<reference evidence="4 5" key="1">
    <citation type="submission" date="2018-10" db="EMBL/GenBank/DDBJ databases">
        <title>Sequencing the genomes of 1000 actinobacteria strains.</title>
        <authorList>
            <person name="Klenk H.-P."/>
        </authorList>
    </citation>
    <scope>NUCLEOTIDE SEQUENCE [LARGE SCALE GENOMIC DNA]</scope>
    <source>
        <strain evidence="4 5">DSM 44343</strain>
    </source>
</reference>
<sequence>MRYSLLMNYAEPNPGEVSEENIADAQRAFGVYARALESAGVLIAAEVLASTAATTTLTLRDGGLQIQDGPFADTKEALAGVFVIDVPDLDAALAWAEKCPGAQFGVIEIRPAATSFVDGSWT</sequence>
<comment type="caution">
    <text evidence="4">The sequence shown here is derived from an EMBL/GenBank/DDBJ whole genome shotgun (WGS) entry which is preliminary data.</text>
</comment>
<evidence type="ECO:0000313" key="5">
    <source>
        <dbReference type="Proteomes" id="UP000274762"/>
    </source>
</evidence>
<evidence type="ECO:0000256" key="1">
    <source>
        <dbReference type="ARBA" id="ARBA00007689"/>
    </source>
</evidence>
<evidence type="ECO:0000313" key="6">
    <source>
        <dbReference type="Proteomes" id="UP001185792"/>
    </source>
</evidence>